<gene>
    <name evidence="1" type="ORF">P691DRAFT_769549</name>
</gene>
<reference evidence="1" key="1">
    <citation type="submission" date="2020-11" db="EMBL/GenBank/DDBJ databases">
        <authorList>
            <consortium name="DOE Joint Genome Institute"/>
            <person name="Ahrendt S."/>
            <person name="Riley R."/>
            <person name="Andreopoulos W."/>
            <person name="Labutti K."/>
            <person name="Pangilinan J."/>
            <person name="Ruiz-Duenas F.J."/>
            <person name="Barrasa J.M."/>
            <person name="Sanchez-Garcia M."/>
            <person name="Camarero S."/>
            <person name="Miyauchi S."/>
            <person name="Serrano A."/>
            <person name="Linde D."/>
            <person name="Babiker R."/>
            <person name="Drula E."/>
            <person name="Ayuso-Fernandez I."/>
            <person name="Pacheco R."/>
            <person name="Padilla G."/>
            <person name="Ferreira P."/>
            <person name="Barriuso J."/>
            <person name="Kellner H."/>
            <person name="Castanera R."/>
            <person name="Alfaro M."/>
            <person name="Ramirez L."/>
            <person name="Pisabarro A.G."/>
            <person name="Kuo A."/>
            <person name="Tritt A."/>
            <person name="Lipzen A."/>
            <person name="He G."/>
            <person name="Yan M."/>
            <person name="Ng V."/>
            <person name="Cullen D."/>
            <person name="Martin F."/>
            <person name="Rosso M.-N."/>
            <person name="Henrissat B."/>
            <person name="Hibbett D."/>
            <person name="Martinez A.T."/>
            <person name="Grigoriev I.V."/>
        </authorList>
    </citation>
    <scope>NUCLEOTIDE SEQUENCE</scope>
    <source>
        <strain evidence="1">MF-IS2</strain>
    </source>
</reference>
<dbReference type="OrthoDB" id="2691215at2759"/>
<evidence type="ECO:0000313" key="1">
    <source>
        <dbReference type="EMBL" id="KAF9439514.1"/>
    </source>
</evidence>
<keyword evidence="2" id="KW-1185">Reference proteome</keyword>
<dbReference type="Proteomes" id="UP000807342">
    <property type="component" value="Unassembled WGS sequence"/>
</dbReference>
<organism evidence="1 2">
    <name type="scientific">Macrolepiota fuliginosa MF-IS2</name>
    <dbReference type="NCBI Taxonomy" id="1400762"/>
    <lineage>
        <taxon>Eukaryota</taxon>
        <taxon>Fungi</taxon>
        <taxon>Dikarya</taxon>
        <taxon>Basidiomycota</taxon>
        <taxon>Agaricomycotina</taxon>
        <taxon>Agaricomycetes</taxon>
        <taxon>Agaricomycetidae</taxon>
        <taxon>Agaricales</taxon>
        <taxon>Agaricineae</taxon>
        <taxon>Agaricaceae</taxon>
        <taxon>Macrolepiota</taxon>
    </lineage>
</organism>
<dbReference type="AlphaFoldDB" id="A0A9P5WX71"/>
<accession>A0A9P5WX71</accession>
<sequence length="327" mass="36731">MMQSLPIHYVPWHRPPTSGQRGGPTPRIISYRHWMFINGGAGRPNPEVSRRADPEARIMEISSAAAEVDTSAPWSIPDHLNEMGSLWKKIVLPNEWDIQNASIGNLDREGEAGYVIETYEWAKATYDGSNWKHHMGLVWAILFSTILPKVFFPDEWRGKIAALGSNAQTVTNTIRNLPWIKTSKSQKGVTSKPPYITMLSTTIMAMMDNRSPLREYAGSHRNALGKFWTDKHGAKEINAVTLARIGLTTVETGGCIRTAKYKGNWDMKGDKDLKRLYDCVMQHLENEEYGIYFAVQEIFGEAMAKEVAEKGHTKQPVIGPNSSTNRA</sequence>
<name>A0A9P5WX71_9AGAR</name>
<proteinExistence type="predicted"/>
<dbReference type="EMBL" id="MU154083">
    <property type="protein sequence ID" value="KAF9439514.1"/>
    <property type="molecule type" value="Genomic_DNA"/>
</dbReference>
<protein>
    <submittedName>
        <fullName evidence="1">Uncharacterized protein</fullName>
    </submittedName>
</protein>
<comment type="caution">
    <text evidence="1">The sequence shown here is derived from an EMBL/GenBank/DDBJ whole genome shotgun (WGS) entry which is preliminary data.</text>
</comment>
<evidence type="ECO:0000313" key="2">
    <source>
        <dbReference type="Proteomes" id="UP000807342"/>
    </source>
</evidence>